<name>A0A3L5TTW9_MYTGA</name>
<comment type="caution">
    <text evidence="9">The sequence shown here is derived from an EMBL/GenBank/DDBJ whole genome shotgun (WGS) entry which is preliminary data.</text>
</comment>
<feature type="compositionally biased region" description="Basic and acidic residues" evidence="7">
    <location>
        <begin position="968"/>
        <end position="977"/>
    </location>
</feature>
<feature type="compositionally biased region" description="Low complexity" evidence="7">
    <location>
        <begin position="909"/>
        <end position="918"/>
    </location>
</feature>
<feature type="compositionally biased region" description="Basic residues" evidence="7">
    <location>
        <begin position="784"/>
        <end position="799"/>
    </location>
</feature>
<keyword evidence="6" id="KW-0131">Cell cycle</keyword>
<feature type="compositionally biased region" description="Polar residues" evidence="7">
    <location>
        <begin position="113"/>
        <end position="129"/>
    </location>
</feature>
<feature type="compositionally biased region" description="Basic residues" evidence="7">
    <location>
        <begin position="1279"/>
        <end position="1288"/>
    </location>
</feature>
<accession>A0A3L5TTW9</accession>
<keyword evidence="10" id="KW-1185">Reference proteome</keyword>
<evidence type="ECO:0000313" key="10">
    <source>
        <dbReference type="Proteomes" id="UP000266721"/>
    </source>
</evidence>
<feature type="domain" description="PP1-binding" evidence="8">
    <location>
        <begin position="398"/>
        <end position="444"/>
    </location>
</feature>
<feature type="non-terminal residue" evidence="9">
    <location>
        <position position="1"/>
    </location>
</feature>
<feature type="region of interest" description="Disordered" evidence="7">
    <location>
        <begin position="1359"/>
        <end position="1487"/>
    </location>
</feature>
<feature type="compositionally biased region" description="Low complexity" evidence="7">
    <location>
        <begin position="955"/>
        <end position="967"/>
    </location>
</feature>
<feature type="compositionally biased region" description="Basic residues" evidence="7">
    <location>
        <begin position="732"/>
        <end position="745"/>
    </location>
</feature>
<feature type="compositionally biased region" description="Polar residues" evidence="7">
    <location>
        <begin position="282"/>
        <end position="293"/>
    </location>
</feature>
<feature type="region of interest" description="Disordered" evidence="7">
    <location>
        <begin position="556"/>
        <end position="590"/>
    </location>
</feature>
<feature type="compositionally biased region" description="Polar residues" evidence="7">
    <location>
        <begin position="627"/>
        <end position="639"/>
    </location>
</feature>
<feature type="region of interest" description="Disordered" evidence="7">
    <location>
        <begin position="715"/>
        <end position="999"/>
    </location>
</feature>
<dbReference type="Pfam" id="PF15276">
    <property type="entry name" value="PP1_bind"/>
    <property type="match status" value="1"/>
</dbReference>
<feature type="compositionally biased region" description="Basic residues" evidence="7">
    <location>
        <begin position="1215"/>
        <end position="1227"/>
    </location>
</feature>
<keyword evidence="2" id="KW-1017">Isopeptide bond</keyword>
<evidence type="ECO:0000259" key="8">
    <source>
        <dbReference type="Pfam" id="PF15276"/>
    </source>
</evidence>
<keyword evidence="3" id="KW-0597">Phosphoprotein</keyword>
<feature type="compositionally biased region" description="Basic residues" evidence="7">
    <location>
        <begin position="661"/>
        <end position="674"/>
    </location>
</feature>
<dbReference type="InterPro" id="IPR029334">
    <property type="entry name" value="PP1-bd"/>
</dbReference>
<evidence type="ECO:0000256" key="4">
    <source>
        <dbReference type="ARBA" id="ARBA00022843"/>
    </source>
</evidence>
<proteinExistence type="predicted"/>
<feature type="compositionally biased region" description="Polar residues" evidence="7">
    <location>
        <begin position="84"/>
        <end position="97"/>
    </location>
</feature>
<evidence type="ECO:0000256" key="6">
    <source>
        <dbReference type="ARBA" id="ARBA00023306"/>
    </source>
</evidence>
<feature type="region of interest" description="Disordered" evidence="7">
    <location>
        <begin position="44"/>
        <end position="544"/>
    </location>
</feature>
<feature type="region of interest" description="Disordered" evidence="7">
    <location>
        <begin position="1028"/>
        <end position="1309"/>
    </location>
</feature>
<feature type="compositionally biased region" description="Low complexity" evidence="7">
    <location>
        <begin position="1228"/>
        <end position="1240"/>
    </location>
</feature>
<dbReference type="Proteomes" id="UP000266721">
    <property type="component" value="Unassembled WGS sequence"/>
</dbReference>
<feature type="compositionally biased region" description="Basic residues" evidence="7">
    <location>
        <begin position="480"/>
        <end position="490"/>
    </location>
</feature>
<feature type="compositionally biased region" description="Polar residues" evidence="7">
    <location>
        <begin position="494"/>
        <end position="506"/>
    </location>
</feature>
<feature type="region of interest" description="Disordered" evidence="7">
    <location>
        <begin position="612"/>
        <end position="681"/>
    </location>
</feature>
<protein>
    <submittedName>
        <fullName evidence="9">Antigen ki-67-like</fullName>
    </submittedName>
</protein>
<feature type="compositionally biased region" description="Basic and acidic residues" evidence="7">
    <location>
        <begin position="1252"/>
        <end position="1277"/>
    </location>
</feature>
<feature type="compositionally biased region" description="Low complexity" evidence="7">
    <location>
        <begin position="1180"/>
        <end position="1192"/>
    </location>
</feature>
<feature type="region of interest" description="Disordered" evidence="7">
    <location>
        <begin position="1322"/>
        <end position="1346"/>
    </location>
</feature>
<dbReference type="EMBL" id="KV583352">
    <property type="protein sequence ID" value="OPL33378.1"/>
    <property type="molecule type" value="Genomic_DNA"/>
</dbReference>
<feature type="compositionally biased region" description="Polar residues" evidence="7">
    <location>
        <begin position="814"/>
        <end position="827"/>
    </location>
</feature>
<feature type="compositionally biased region" description="Basic residues" evidence="7">
    <location>
        <begin position="1066"/>
        <end position="1076"/>
    </location>
</feature>
<comment type="subcellular location">
    <subcellularLocation>
        <location evidence="1">Nucleus</location>
    </subcellularLocation>
</comment>
<dbReference type="PANTHER" id="PTHR21603:SF18">
    <property type="entry name" value="ANTIGEN KI-67-LIKE PROTEIN"/>
    <property type="match status" value="1"/>
</dbReference>
<feature type="compositionally biased region" description="Basic residues" evidence="7">
    <location>
        <begin position="1030"/>
        <end position="1051"/>
    </location>
</feature>
<dbReference type="GO" id="GO:0005634">
    <property type="term" value="C:nucleus"/>
    <property type="evidence" value="ECO:0007669"/>
    <property type="project" value="UniProtKB-SubCell"/>
</dbReference>
<dbReference type="GO" id="GO:0051983">
    <property type="term" value="P:regulation of chromosome segregation"/>
    <property type="evidence" value="ECO:0007669"/>
    <property type="project" value="TreeGrafter"/>
</dbReference>
<keyword evidence="4" id="KW-0832">Ubl conjugation</keyword>
<keyword evidence="5" id="KW-0539">Nucleus</keyword>
<sequence length="1487" mass="158955">LSTVNPITVNSKYIDTTLKLHHGDVFTIIDRSFRFEIPNMTGKSPIRSPLKNSVITPVKGSPNKGMGTPKTVDMNETLALKPLSPSNRKSIGGSSIKKTPAGRALTPQPAKMSKSNSPRHNSTPASIKNTMKILTPKSKPPPPSEGVDSSTKSKKPRVQSPSPVRGSAKKVHVSRAEGRVNTPARKSSSDTKSNKTPGRSPKTKTPAKSPAKPVLENAATKTPAKSETKTPNKQTPAKSSAKPPSPDVVTQAKTPRSKTPAKAVSPAAKTPDSKTPAKSPIRSVSPTAKTPVTKSPVGSPANSVSPAAKSPVMKTTPRSRSLSPAEKSTAKKTPQSNNRRKTMPAGSPYHPATEDLRTELSELRRRSQPLITESPSASPKLKSGSKRKSTQSIGSDAKKKRISFGPSLSPEMFDKKLPPITPVRKGTTPRRLSEPFSVLSPKSLLKRKSLANFRKESTITEESPSKESPVKSAKSTPARKSPKTPNRKSPAKSPKSTPVTTKSPRTSPAKGKSPQSPKSRKNSPATGRKTNKRLSTSLSEEKLNADISYTGIEELMKTPTVATSTPKAGKESSGQRRRASTGALNLTGVKRLMKTPKNKLDEVSFTGLSVIMKTPEAEVQAVKKVTPKSSTRKSIQGKRNPSPKSAKKATPAKRVSTPRKISPKSLKKTPKSLKKSPPSTIRNAVAMRAIHGKQKTPKLPTNLWSDIVKKGIADTGVARRRSAKKPLPVVQKRNKTPKSIKKKMPPKTPRTKAASKAPTTGHADSPVTIVIHKKLTSTPALLPRKGRKSIGVRKAKPKATSRLSGIADIFRTPSPASSPERTGTPYSLYSDLPETPIGPGEMLVSPMSSTKRKSVPTPKLVGIKQLYATPKQIKSPASPSGVKEMFKTPKSATPKLKVSKSTLKKSAAKKSPAATKSPIARRGRKRLAPASPDMAETVLERPTKRTKRGAVKNTPVKSPKKAAASPKVTEKATEKTRRGAVKKSPVKTAAKASRVKSKTVSAVTLIVTEEVVTVTEEVEIAVSTPDVPRARGRRAERKLKTSPKALKKKVVAKSSSPRVEVVKKSPVAKRTTRRGKVVTPAKTPKISTEVEEKKSMKSPVKAATPKKKATRGKAATIQETVASPAKKPVRGGKRKRSISSGDAEPQSKKPVQDQTTSPEKVKTPTKSPAAKRTRGRGAGKSSPKKPATPAKSAVKKNTRGKVNKVETPTVSTAKRATRAKPAAKGKASKSTPKKIATPKKTPVKRATRGKGAKKETTKKAEKEETVVIETTKVDTPKKSPAKRSRGKVVKVASPKTKTPVKGVISRRGRAVLTEQSPAVVLTPVAKGKSPKKASPVKKARRGRKVSPVKAVPIVEEVVQEAAVESKPNKRRGRAASPVKPKTPVKKVTKTSGKRKAASPAKMPSPTKVSKVDVETVQQPIKGKKSKVVRTASPSPVKSTKRGTRGNPKAKTPEKVSKSSPPKKAVKKVKTVSPKQKTPVKRVTRARK</sequence>
<evidence type="ECO:0000256" key="1">
    <source>
        <dbReference type="ARBA" id="ARBA00004123"/>
    </source>
</evidence>
<feature type="compositionally biased region" description="Basic and acidic residues" evidence="7">
    <location>
        <begin position="352"/>
        <end position="365"/>
    </location>
</feature>
<feature type="compositionally biased region" description="Basic residues" evidence="7">
    <location>
        <begin position="1382"/>
        <end position="1396"/>
    </location>
</feature>
<evidence type="ECO:0000256" key="5">
    <source>
        <dbReference type="ARBA" id="ARBA00023242"/>
    </source>
</evidence>
<feature type="compositionally biased region" description="Basic residues" evidence="7">
    <location>
        <begin position="1127"/>
        <end position="1137"/>
    </location>
</feature>
<dbReference type="GO" id="GO:0007088">
    <property type="term" value="P:regulation of mitotic nuclear division"/>
    <property type="evidence" value="ECO:0007669"/>
    <property type="project" value="TreeGrafter"/>
</dbReference>
<evidence type="ECO:0000256" key="3">
    <source>
        <dbReference type="ARBA" id="ARBA00022553"/>
    </source>
</evidence>
<feature type="compositionally biased region" description="Basic and acidic residues" evidence="7">
    <location>
        <begin position="453"/>
        <end position="469"/>
    </location>
</feature>
<dbReference type="GO" id="GO:0005694">
    <property type="term" value="C:chromosome"/>
    <property type="evidence" value="ECO:0007669"/>
    <property type="project" value="TreeGrafter"/>
</dbReference>
<gene>
    <name evidence="9" type="ORF">AM593_07704</name>
</gene>
<feature type="compositionally biased region" description="Low complexity" evidence="7">
    <location>
        <begin position="203"/>
        <end position="213"/>
    </location>
</feature>
<feature type="compositionally biased region" description="Basic residues" evidence="7">
    <location>
        <begin position="1193"/>
        <end position="1202"/>
    </location>
</feature>
<evidence type="ECO:0000256" key="7">
    <source>
        <dbReference type="SAM" id="MobiDB-lite"/>
    </source>
</evidence>
<feature type="compositionally biased region" description="Basic residues" evidence="7">
    <location>
        <begin position="1328"/>
        <end position="1346"/>
    </location>
</feature>
<feature type="compositionally biased region" description="Basic residues" evidence="7">
    <location>
        <begin position="1477"/>
        <end position="1487"/>
    </location>
</feature>
<reference evidence="9 10" key="1">
    <citation type="journal article" date="2016" name="PLoS ONE">
        <title>A First Insight into the Genome of the Filter-Feeder Mussel Mytilus galloprovincialis.</title>
        <authorList>
            <person name="Murgarella M."/>
            <person name="Puiu D."/>
            <person name="Novoa B."/>
            <person name="Figueras A."/>
            <person name="Posada D."/>
            <person name="Canchaya C."/>
        </authorList>
    </citation>
    <scope>NUCLEOTIDE SEQUENCE [LARGE SCALE GENOMIC DNA]</scope>
    <source>
        <tissue evidence="9">Muscle</tissue>
    </source>
</reference>
<dbReference type="PANTHER" id="PTHR21603">
    <property type="entry name" value="ANTIGEN KI-67-LIKE PROTEIN"/>
    <property type="match status" value="1"/>
</dbReference>
<feature type="compositionally biased region" description="Basic residues" evidence="7">
    <location>
        <begin position="1241"/>
        <end position="1251"/>
    </location>
</feature>
<feature type="compositionally biased region" description="Polar residues" evidence="7">
    <location>
        <begin position="513"/>
        <end position="525"/>
    </location>
</feature>
<evidence type="ECO:0000256" key="2">
    <source>
        <dbReference type="ARBA" id="ARBA00022499"/>
    </source>
</evidence>
<evidence type="ECO:0000313" key="9">
    <source>
        <dbReference type="EMBL" id="OPL33378.1"/>
    </source>
</evidence>
<organism evidence="9 10">
    <name type="scientific">Mytilus galloprovincialis</name>
    <name type="common">Mediterranean mussel</name>
    <dbReference type="NCBI Taxonomy" id="29158"/>
    <lineage>
        <taxon>Eukaryota</taxon>
        <taxon>Metazoa</taxon>
        <taxon>Spiralia</taxon>
        <taxon>Lophotrochozoa</taxon>
        <taxon>Mollusca</taxon>
        <taxon>Bivalvia</taxon>
        <taxon>Autobranchia</taxon>
        <taxon>Pteriomorphia</taxon>
        <taxon>Mytilida</taxon>
        <taxon>Mytiloidea</taxon>
        <taxon>Mytilidae</taxon>
        <taxon>Mytilinae</taxon>
        <taxon>Mytilus</taxon>
    </lineage>
</organism>